<name>A0A1A6HF31_NEOLE</name>
<feature type="region of interest" description="Disordered" evidence="2">
    <location>
        <begin position="298"/>
        <end position="345"/>
    </location>
</feature>
<dbReference type="EMBL" id="LZPO01034952">
    <property type="protein sequence ID" value="OBS76242.1"/>
    <property type="molecule type" value="Genomic_DNA"/>
</dbReference>
<dbReference type="PANTHER" id="PTHR23095">
    <property type="entry name" value="PARANEOPLASTIC ANTIGEN"/>
    <property type="match status" value="1"/>
</dbReference>
<evidence type="ECO:0000313" key="5">
    <source>
        <dbReference type="Proteomes" id="UP000092124"/>
    </source>
</evidence>
<organism evidence="4 5">
    <name type="scientific">Neotoma lepida</name>
    <name type="common">Desert woodrat</name>
    <dbReference type="NCBI Taxonomy" id="56216"/>
    <lineage>
        <taxon>Eukaryota</taxon>
        <taxon>Metazoa</taxon>
        <taxon>Chordata</taxon>
        <taxon>Craniata</taxon>
        <taxon>Vertebrata</taxon>
        <taxon>Euteleostomi</taxon>
        <taxon>Mammalia</taxon>
        <taxon>Eutheria</taxon>
        <taxon>Euarchontoglires</taxon>
        <taxon>Glires</taxon>
        <taxon>Rodentia</taxon>
        <taxon>Myomorpha</taxon>
        <taxon>Muroidea</taxon>
        <taxon>Cricetidae</taxon>
        <taxon>Neotominae</taxon>
        <taxon>Neotoma</taxon>
    </lineage>
</organism>
<feature type="region of interest" description="Disordered" evidence="2">
    <location>
        <begin position="517"/>
        <end position="660"/>
    </location>
</feature>
<evidence type="ECO:0000256" key="1">
    <source>
        <dbReference type="ARBA" id="ARBA00007024"/>
    </source>
</evidence>
<protein>
    <recommendedName>
        <fullName evidence="3">Paraneoplastic antigen Ma-like N-terminal domain-containing protein</fullName>
    </recommendedName>
</protein>
<feature type="compositionally biased region" description="Basic residues" evidence="2">
    <location>
        <begin position="552"/>
        <end position="561"/>
    </location>
</feature>
<proteinExistence type="inferred from homology"/>
<dbReference type="PANTHER" id="PTHR23095:SF45">
    <property type="entry name" value="PARANEOPLASTIC ANTIGEN-LIKE PROTEIN 8B"/>
    <property type="match status" value="1"/>
</dbReference>
<dbReference type="STRING" id="56216.A0A1A6HF31"/>
<feature type="domain" description="Paraneoplastic antigen Ma-like N-terminal" evidence="3">
    <location>
        <begin position="1"/>
        <end position="91"/>
    </location>
</feature>
<accession>A0A1A6HF31</accession>
<evidence type="ECO:0000259" key="3">
    <source>
        <dbReference type="Pfam" id="PF20846"/>
    </source>
</evidence>
<feature type="compositionally biased region" description="Basic residues" evidence="2">
    <location>
        <begin position="579"/>
        <end position="591"/>
    </location>
</feature>
<dbReference type="Pfam" id="PF20846">
    <property type="entry name" value="PNMA_N"/>
    <property type="match status" value="1"/>
</dbReference>
<feature type="compositionally biased region" description="Low complexity" evidence="2">
    <location>
        <begin position="569"/>
        <end position="578"/>
    </location>
</feature>
<evidence type="ECO:0000256" key="2">
    <source>
        <dbReference type="SAM" id="MobiDB-lite"/>
    </source>
</evidence>
<gene>
    <name evidence="4" type="ORF">A6R68_17316</name>
</gene>
<feature type="compositionally biased region" description="Basic residues" evidence="2">
    <location>
        <begin position="644"/>
        <end position="660"/>
    </location>
</feature>
<feature type="region of interest" description="Disordered" evidence="2">
    <location>
        <begin position="137"/>
        <end position="194"/>
    </location>
</feature>
<sequence length="660" mass="71579">MAMNLLQDWCKELEVEVHRALLITGIPERMQQADIEATLRPNLQPLGNYRLRTVRAVTKEKAQAALVEFGADFDHSAIPIHIRGDNGIWKIQSKDRGQDARVLRQMRRLLLDERPMDDFREIAIPLVLEAQAQAKGLGKEAKKAGSSDGAPRHGRRGRRGGKRRSRTHRFTAQKGKKRGRGGRRARSESEDSSDDSLGIVIEEIYAEDLNVDEDQRALYATLQAAAKELTKKWAFRGDQDEGDGPREFLALVTVTDKAKKEEIEKDLPGTESICLNIKDEKSGVPDLVALLAVRDTPVVDVDSEVEEEDEDGEEEEEEEDDDDDDDDSDDGESLENGEPGNIGVDNPEFVAIVAYTDPADPSAREEMLKIASVIETLGWGDKKDKKDVLPQVLSVMDKDTSGPRVKVEEAGRQVDAMVLRKAEEDGNLLECISTLAEAENCTKGKKSGLGLLRGWTAEGHQGGLLELVALLAAQDMVDAAKEEEASRWGGGGSGGRKCDHSQGGLSDVLAFLASQENLESNEESDDDSDTESEEDSDDTDSEESEPGDSVSKKPRAKRARTGSKSLAPAGATAVSTASRARKTRRGGRGRGRGVTPEKKAGSGAATEDHSGNNNNKKKKGSAGAGARARAGEAKGQPAAVPKSTRGKKARRGPRRAPKCR</sequence>
<dbReference type="InterPro" id="IPR048271">
    <property type="entry name" value="PNMA_N"/>
</dbReference>
<feature type="compositionally biased region" description="Acidic residues" evidence="2">
    <location>
        <begin position="301"/>
        <end position="335"/>
    </location>
</feature>
<keyword evidence="5" id="KW-1185">Reference proteome</keyword>
<evidence type="ECO:0000313" key="4">
    <source>
        <dbReference type="EMBL" id="OBS76242.1"/>
    </source>
</evidence>
<feature type="compositionally biased region" description="Basic and acidic residues" evidence="2">
    <location>
        <begin position="595"/>
        <end position="610"/>
    </location>
</feature>
<dbReference type="AlphaFoldDB" id="A0A1A6HF31"/>
<feature type="compositionally biased region" description="Basic residues" evidence="2">
    <location>
        <begin position="152"/>
        <end position="184"/>
    </location>
</feature>
<comment type="similarity">
    <text evidence="1">Belongs to the PNMA family.</text>
</comment>
<dbReference type="OrthoDB" id="115435at2759"/>
<reference evidence="4 5" key="1">
    <citation type="submission" date="2016-06" db="EMBL/GenBank/DDBJ databases">
        <title>The Draft Genome Sequence and Annotation of the Desert Woodrat Neotoma lepida.</title>
        <authorList>
            <person name="Campbell M."/>
            <person name="Oakeson K.F."/>
            <person name="Yandell M."/>
            <person name="Halpert J.R."/>
            <person name="Dearing D."/>
        </authorList>
    </citation>
    <scope>NUCLEOTIDE SEQUENCE [LARGE SCALE GENOMIC DNA]</scope>
    <source>
        <strain evidence="4">417</strain>
        <tissue evidence="4">Liver</tissue>
    </source>
</reference>
<comment type="caution">
    <text evidence="4">The sequence shown here is derived from an EMBL/GenBank/DDBJ whole genome shotgun (WGS) entry which is preliminary data.</text>
</comment>
<dbReference type="InterPro" id="IPR026523">
    <property type="entry name" value="PNMA"/>
</dbReference>
<feature type="compositionally biased region" description="Acidic residues" evidence="2">
    <location>
        <begin position="519"/>
        <end position="546"/>
    </location>
</feature>
<dbReference type="Proteomes" id="UP000092124">
    <property type="component" value="Unassembled WGS sequence"/>
</dbReference>